<evidence type="ECO:0000313" key="2">
    <source>
        <dbReference type="EMBL" id="RWA12531.1"/>
    </source>
</evidence>
<sequence length="591" mass="65922">MSDLVGSERYQLALTDRFLDLPVSRIAKASTEGFRYQPLPDSKSFIRLLYLRPRNRTVSIEGLTALHCEVIIHPVSDCPPYVALSYAWGDATIRRSIKLGSHVVSLTESLVVALEHLQHHEKTLVVWADAICINQSDDVEKGHQVQMMSRIYKSAALVVAWLGLEGDESDKAIQQLRDFTNLAFSAMGQIDELESMFEAGQLEQAEGDELPPGRNIDFLPVKKLLERPWFDRIWVLQEAVLNDHTLFLAGQSCFEPNALFWGGNEWVSAHYSHAHAIDHTRWRRLTPGNVPLELDIFCLSAISLSVFGPGLKCSDPKDYVYGLLGLIEDAERYGLRADYTLGLEDIYTNFAIALIRSGNLSFLLRLWCPETDLALPSWVPDLRVAQFNTMDTWIDGTIYQADLATGGNRHLDVEKSADGTLRLMVSAYHIDTIESVLASLPGDDPDPIEQTAFLRRVHEAMPRVDLPSHAATGESSLSAPALLLAHLRAYFQPSRAELLAYFDSKSADADTEWAHLSPCRHLFSTKSGGVGLSHGPVSADDGVFIIGSTRGQWVLRRLARDGYYRIVSPATVYPIQGHGTWEPLREEISLC</sequence>
<protein>
    <recommendedName>
        <fullName evidence="1">Heterokaryon incompatibility domain-containing protein</fullName>
    </recommendedName>
</protein>
<evidence type="ECO:0000313" key="3">
    <source>
        <dbReference type="Proteomes" id="UP000286045"/>
    </source>
</evidence>
<dbReference type="AlphaFoldDB" id="A0A439DDN4"/>
<dbReference type="PANTHER" id="PTHR24148">
    <property type="entry name" value="ANKYRIN REPEAT DOMAIN-CONTAINING PROTEIN 39 HOMOLOG-RELATED"/>
    <property type="match status" value="1"/>
</dbReference>
<comment type="caution">
    <text evidence="2">The sequence shown here is derived from an EMBL/GenBank/DDBJ whole genome shotgun (WGS) entry which is preliminary data.</text>
</comment>
<keyword evidence="3" id="KW-1185">Reference proteome</keyword>
<dbReference type="Proteomes" id="UP000286045">
    <property type="component" value="Unassembled WGS sequence"/>
</dbReference>
<gene>
    <name evidence="2" type="ORF">EKO27_g2576</name>
</gene>
<evidence type="ECO:0000259" key="1">
    <source>
        <dbReference type="Pfam" id="PF06985"/>
    </source>
</evidence>
<dbReference type="EMBL" id="RYZI01000048">
    <property type="protein sequence ID" value="RWA12531.1"/>
    <property type="molecule type" value="Genomic_DNA"/>
</dbReference>
<dbReference type="InterPro" id="IPR052895">
    <property type="entry name" value="HetReg/Transcr_Mod"/>
</dbReference>
<feature type="domain" description="Heterokaryon incompatibility" evidence="1">
    <location>
        <begin position="81"/>
        <end position="238"/>
    </location>
</feature>
<proteinExistence type="predicted"/>
<dbReference type="InterPro" id="IPR010730">
    <property type="entry name" value="HET"/>
</dbReference>
<name>A0A439DDN4_9PEZI</name>
<dbReference type="PANTHER" id="PTHR24148:SF73">
    <property type="entry name" value="HET DOMAIN PROTEIN (AFU_ORTHOLOGUE AFUA_8G01020)"/>
    <property type="match status" value="1"/>
</dbReference>
<accession>A0A439DDN4</accession>
<dbReference type="Pfam" id="PF06985">
    <property type="entry name" value="HET"/>
    <property type="match status" value="1"/>
</dbReference>
<organism evidence="2 3">
    <name type="scientific">Xylaria grammica</name>
    <dbReference type="NCBI Taxonomy" id="363999"/>
    <lineage>
        <taxon>Eukaryota</taxon>
        <taxon>Fungi</taxon>
        <taxon>Dikarya</taxon>
        <taxon>Ascomycota</taxon>
        <taxon>Pezizomycotina</taxon>
        <taxon>Sordariomycetes</taxon>
        <taxon>Xylariomycetidae</taxon>
        <taxon>Xylariales</taxon>
        <taxon>Xylariaceae</taxon>
        <taxon>Xylaria</taxon>
    </lineage>
</organism>
<reference evidence="2 3" key="1">
    <citation type="submission" date="2018-12" db="EMBL/GenBank/DDBJ databases">
        <title>Draft genome sequence of Xylaria grammica IHI A82.</title>
        <authorList>
            <person name="Buettner E."/>
            <person name="Kellner H."/>
        </authorList>
    </citation>
    <scope>NUCLEOTIDE SEQUENCE [LARGE SCALE GENOMIC DNA]</scope>
    <source>
        <strain evidence="2 3">IHI A82</strain>
    </source>
</reference>